<dbReference type="GO" id="GO:0102965">
    <property type="term" value="F:alcohol-forming long-chain fatty acyl-CoA reductase activity"/>
    <property type="evidence" value="ECO:0007669"/>
    <property type="project" value="UniProtKB-EC"/>
</dbReference>
<evidence type="ECO:0000259" key="5">
    <source>
        <dbReference type="Pfam" id="PF03015"/>
    </source>
</evidence>
<dbReference type="SUPFAM" id="SSF51735">
    <property type="entry name" value="NAD(P)-binding Rossmann-fold domains"/>
    <property type="match status" value="1"/>
</dbReference>
<keyword evidence="3 4" id="KW-0443">Lipid metabolism</keyword>
<feature type="domain" description="Fatty acyl-CoA reductase C-terminal" evidence="5">
    <location>
        <begin position="444"/>
        <end position="536"/>
    </location>
</feature>
<comment type="function">
    <text evidence="4">Catalyzes the reduction of fatty acyl-CoA to fatty alcohols.</text>
</comment>
<comment type="similarity">
    <text evidence="1 4">Belongs to the fatty acyl-CoA reductase family.</text>
</comment>
<dbReference type="EMBL" id="OU895877">
    <property type="protein sequence ID" value="CAG9799539.1"/>
    <property type="molecule type" value="Genomic_DNA"/>
</dbReference>
<keyword evidence="4" id="KW-0521">NADP</keyword>
<reference evidence="7" key="1">
    <citation type="submission" date="2022-01" db="EMBL/GenBank/DDBJ databases">
        <authorList>
            <person name="King R."/>
        </authorList>
    </citation>
    <scope>NUCLEOTIDE SEQUENCE</scope>
</reference>
<proteinExistence type="inferred from homology"/>
<keyword evidence="4" id="KW-0560">Oxidoreductase</keyword>
<gene>
    <name evidence="7" type="ORF">CHIRRI_LOCUS2504</name>
</gene>
<evidence type="ECO:0000259" key="6">
    <source>
        <dbReference type="Pfam" id="PF07993"/>
    </source>
</evidence>
<keyword evidence="4" id="KW-1133">Transmembrane helix</keyword>
<dbReference type="GO" id="GO:0080019">
    <property type="term" value="F:alcohol-forming very long-chain fatty acyl-CoA reductase activity"/>
    <property type="evidence" value="ECO:0007669"/>
    <property type="project" value="InterPro"/>
</dbReference>
<reference evidence="7" key="2">
    <citation type="submission" date="2022-10" db="EMBL/GenBank/DDBJ databases">
        <authorList>
            <consortium name="ENA_rothamsted_submissions"/>
            <consortium name="culmorum"/>
            <person name="King R."/>
        </authorList>
    </citation>
    <scope>NUCLEOTIDE SEQUENCE</scope>
</reference>
<sequence length="602" mass="70324">MVGMDNFFHSCLSIDKSFLETTFTMDDLKSFDISAEKIETPITEFLRNKTIFLTGGNGFVGKILIEKLLRCDVKKIFIMMRPKKQKNLHQRFEVLIEDPIFSKISKDGERYFKKLCLIYGDLQEIRLGISENDERMIMNEAEIFYHVAADVRFDENLRESIEINVRGTREVISLAKRTRNLNVFIYVSTAFSTPSFNVHEKFYNPNIDPNLMIKVVENLKKDEDIENFEILARRIIQPYPNTYCYTKALAEQIVKECAKDINAAVIRPSIITATYLDPIQGYTDNVYGLNGVLVGAGVGVLRIFRINNKLKSNIVPADYVINLILAISFYTMTLENNFNYNRHIDAYAENANVQNNYDNGTEHQHEFHLNKVNGSGGKDGGDDDDNKIKVYNFSSSDDNCITWADVKHISSSLAYKNPAKRALWIITYNTTQSKIIVKILRILYHIIPAYLFDMILYLNNKKPRLLKLYRKVDKFAEVIEFFTNNQWHFDDDNVIRLWNSMTSYDKEHFPFNLWSIEWEDFFAVYTSGLRLYIMKETLDTLKDARKKYRKMTIIHYSMLFCIYSVCFYCGYKILNFYGLLDDIPKFNISSNTEFTFLKYDSI</sequence>
<dbReference type="InterPro" id="IPR026055">
    <property type="entry name" value="FAR"/>
</dbReference>
<dbReference type="Gene3D" id="3.40.50.720">
    <property type="entry name" value="NAD(P)-binding Rossmann-like Domain"/>
    <property type="match status" value="1"/>
</dbReference>
<evidence type="ECO:0000256" key="2">
    <source>
        <dbReference type="ARBA" id="ARBA00022516"/>
    </source>
</evidence>
<dbReference type="InterPro" id="IPR013120">
    <property type="entry name" value="FAR_NAD-bd"/>
</dbReference>
<organism evidence="7 8">
    <name type="scientific">Chironomus riparius</name>
    <dbReference type="NCBI Taxonomy" id="315576"/>
    <lineage>
        <taxon>Eukaryota</taxon>
        <taxon>Metazoa</taxon>
        <taxon>Ecdysozoa</taxon>
        <taxon>Arthropoda</taxon>
        <taxon>Hexapoda</taxon>
        <taxon>Insecta</taxon>
        <taxon>Pterygota</taxon>
        <taxon>Neoptera</taxon>
        <taxon>Endopterygota</taxon>
        <taxon>Diptera</taxon>
        <taxon>Nematocera</taxon>
        <taxon>Chironomoidea</taxon>
        <taxon>Chironomidae</taxon>
        <taxon>Chironominae</taxon>
        <taxon>Chironomus</taxon>
    </lineage>
</organism>
<name>A0A9N9RM93_9DIPT</name>
<dbReference type="PANTHER" id="PTHR11011:SF60">
    <property type="entry name" value="FATTY ACYL-COA REDUCTASE-RELATED"/>
    <property type="match status" value="1"/>
</dbReference>
<dbReference type="AlphaFoldDB" id="A0A9N9RM93"/>
<keyword evidence="4" id="KW-0812">Transmembrane</keyword>
<protein>
    <recommendedName>
        <fullName evidence="4">Fatty acyl-CoA reductase</fullName>
        <ecNumber evidence="4">1.2.1.84</ecNumber>
    </recommendedName>
</protein>
<accession>A0A9N9RM93</accession>
<dbReference type="Pfam" id="PF07993">
    <property type="entry name" value="NAD_binding_4"/>
    <property type="match status" value="1"/>
</dbReference>
<dbReference type="InterPro" id="IPR033640">
    <property type="entry name" value="FAR_C"/>
</dbReference>
<dbReference type="PANTHER" id="PTHR11011">
    <property type="entry name" value="MALE STERILITY PROTEIN 2-RELATED"/>
    <property type="match status" value="1"/>
</dbReference>
<keyword evidence="2 4" id="KW-0444">Lipid biosynthesis</keyword>
<evidence type="ECO:0000256" key="3">
    <source>
        <dbReference type="ARBA" id="ARBA00023098"/>
    </source>
</evidence>
<dbReference type="InterPro" id="IPR036291">
    <property type="entry name" value="NAD(P)-bd_dom_sf"/>
</dbReference>
<dbReference type="EC" id="1.2.1.84" evidence="4"/>
<dbReference type="GO" id="GO:0035336">
    <property type="term" value="P:long-chain fatty-acyl-CoA metabolic process"/>
    <property type="evidence" value="ECO:0007669"/>
    <property type="project" value="TreeGrafter"/>
</dbReference>
<feature type="domain" description="Thioester reductase (TE)" evidence="6">
    <location>
        <begin position="53"/>
        <end position="324"/>
    </location>
</feature>
<evidence type="ECO:0000256" key="4">
    <source>
        <dbReference type="RuleBase" id="RU363097"/>
    </source>
</evidence>
<comment type="catalytic activity">
    <reaction evidence="4">
        <text>a long-chain fatty acyl-CoA + 2 NADPH + 2 H(+) = a long-chain primary fatty alcohol + 2 NADP(+) + CoA</text>
        <dbReference type="Rhea" id="RHEA:52716"/>
        <dbReference type="ChEBI" id="CHEBI:15378"/>
        <dbReference type="ChEBI" id="CHEBI:57287"/>
        <dbReference type="ChEBI" id="CHEBI:57783"/>
        <dbReference type="ChEBI" id="CHEBI:58349"/>
        <dbReference type="ChEBI" id="CHEBI:77396"/>
        <dbReference type="ChEBI" id="CHEBI:83139"/>
        <dbReference type="EC" id="1.2.1.84"/>
    </reaction>
</comment>
<feature type="transmembrane region" description="Helical" evidence="4">
    <location>
        <begin position="442"/>
        <end position="460"/>
    </location>
</feature>
<evidence type="ECO:0000313" key="8">
    <source>
        <dbReference type="Proteomes" id="UP001153620"/>
    </source>
</evidence>
<keyword evidence="8" id="KW-1185">Reference proteome</keyword>
<dbReference type="GO" id="GO:0005777">
    <property type="term" value="C:peroxisome"/>
    <property type="evidence" value="ECO:0007669"/>
    <property type="project" value="TreeGrafter"/>
</dbReference>
<dbReference type="CDD" id="cd05236">
    <property type="entry name" value="FAR-N_SDR_e"/>
    <property type="match status" value="1"/>
</dbReference>
<evidence type="ECO:0000313" key="7">
    <source>
        <dbReference type="EMBL" id="CAG9799539.1"/>
    </source>
</evidence>
<dbReference type="Proteomes" id="UP001153620">
    <property type="component" value="Chromosome 1"/>
</dbReference>
<dbReference type="Pfam" id="PF03015">
    <property type="entry name" value="Sterile"/>
    <property type="match status" value="1"/>
</dbReference>
<dbReference type="OrthoDB" id="429813at2759"/>
<dbReference type="CDD" id="cd09071">
    <property type="entry name" value="FAR_C"/>
    <property type="match status" value="1"/>
</dbReference>
<feature type="transmembrane region" description="Helical" evidence="4">
    <location>
        <begin position="553"/>
        <end position="574"/>
    </location>
</feature>
<keyword evidence="4" id="KW-0472">Membrane</keyword>
<evidence type="ECO:0000256" key="1">
    <source>
        <dbReference type="ARBA" id="ARBA00005928"/>
    </source>
</evidence>